<evidence type="ECO:0000259" key="1">
    <source>
        <dbReference type="Pfam" id="PF04230"/>
    </source>
</evidence>
<dbReference type="RefSeq" id="WP_093974207.1">
    <property type="nucleotide sequence ID" value="NZ_FXXQ01000007.1"/>
</dbReference>
<sequence length="388" mass="42247">MSRPVTLALVWHQMNSDNLGVGALTLANLAILRAAAAQAGREVQFLIVGWKDPRPWYETPHNVENVALRLRHLVMPFGPLGEAFSRADAVFDIGGGDSFTDIYGKKRFFTVWGTKARALAKGLPLILSPQTIGPFKAGWSRRLACFVMNRSAAVVSRDAPSTAFLSDLGIHSRVLEATDVAMRLPYEPAPVRTDGKIRVGLNVSGLLMSGGYDRNNQFGLAVDYPALIREVIKWFQAQDGVEVHLIGHVQSKVQPIEDDQRASAALAAEFSGTVLAPIFASPVDAKSYIAGMDFFMGARMHATIAAFSTGVPVIPMAYSRKFHGVFATLGYDHVANLKTDCTKDILARIKNGFETRDALSLDIESGMSQVDARLAAYQTLATQIIRDL</sequence>
<evidence type="ECO:0000313" key="2">
    <source>
        <dbReference type="EMBL" id="SMX24253.1"/>
    </source>
</evidence>
<keyword evidence="3" id="KW-1185">Reference proteome</keyword>
<dbReference type="Proteomes" id="UP000201838">
    <property type="component" value="Unassembled WGS sequence"/>
</dbReference>
<organism evidence="2 3">
    <name type="scientific">Boseongicola aestuarii</name>
    <dbReference type="NCBI Taxonomy" id="1470561"/>
    <lineage>
        <taxon>Bacteria</taxon>
        <taxon>Pseudomonadati</taxon>
        <taxon>Pseudomonadota</taxon>
        <taxon>Alphaproteobacteria</taxon>
        <taxon>Rhodobacterales</taxon>
        <taxon>Paracoccaceae</taxon>
        <taxon>Boseongicola</taxon>
    </lineage>
</organism>
<feature type="domain" description="Polysaccharide pyruvyl transferase" evidence="1">
    <location>
        <begin position="51"/>
        <end position="319"/>
    </location>
</feature>
<protein>
    <submittedName>
        <fullName evidence="2">Colanic acid biosynthesis protein</fullName>
    </submittedName>
</protein>
<name>A0A238J1Q4_9RHOB</name>
<dbReference type="EMBL" id="FXXQ01000007">
    <property type="protein sequence ID" value="SMX24253.1"/>
    <property type="molecule type" value="Genomic_DNA"/>
</dbReference>
<evidence type="ECO:0000313" key="3">
    <source>
        <dbReference type="Proteomes" id="UP000201838"/>
    </source>
</evidence>
<accession>A0A238J1Q4</accession>
<dbReference type="InterPro" id="IPR007345">
    <property type="entry name" value="Polysacch_pyruvyl_Trfase"/>
</dbReference>
<dbReference type="PANTHER" id="PTHR36836:SF1">
    <property type="entry name" value="COLANIC ACID BIOSYNTHESIS PROTEIN WCAK"/>
    <property type="match status" value="1"/>
</dbReference>
<dbReference type="AlphaFoldDB" id="A0A238J1Q4"/>
<dbReference type="PANTHER" id="PTHR36836">
    <property type="entry name" value="COLANIC ACID BIOSYNTHESIS PROTEIN WCAK"/>
    <property type="match status" value="1"/>
</dbReference>
<gene>
    <name evidence="2" type="ORF">BOA8489_02376</name>
</gene>
<reference evidence="2 3" key="1">
    <citation type="submission" date="2017-05" db="EMBL/GenBank/DDBJ databases">
        <authorList>
            <person name="Song R."/>
            <person name="Chenine A.L."/>
            <person name="Ruprecht R.M."/>
        </authorList>
    </citation>
    <scope>NUCLEOTIDE SEQUENCE [LARGE SCALE GENOMIC DNA]</scope>
    <source>
        <strain evidence="2 3">CECT 8489</strain>
    </source>
</reference>
<proteinExistence type="predicted"/>
<dbReference type="OrthoDB" id="1814359at2"/>
<dbReference type="Pfam" id="PF04230">
    <property type="entry name" value="PS_pyruv_trans"/>
    <property type="match status" value="1"/>
</dbReference>